<protein>
    <submittedName>
        <fullName evidence="1">Uncharacterized protein</fullName>
    </submittedName>
</protein>
<reference evidence="1" key="2">
    <citation type="submission" date="2021-08" db="EMBL/GenBank/DDBJ databases">
        <authorList>
            <person name="Eriksson T."/>
        </authorList>
    </citation>
    <scope>NUCLEOTIDE SEQUENCE</scope>
    <source>
        <strain evidence="1">Stoneville</strain>
        <tissue evidence="1">Whole head</tissue>
    </source>
</reference>
<gene>
    <name evidence="1" type="ORF">GEV33_005483</name>
</gene>
<name>A0A8J6HPJ4_TENMO</name>
<accession>A0A8J6HPJ4</accession>
<comment type="caution">
    <text evidence="1">The sequence shown here is derived from an EMBL/GenBank/DDBJ whole genome shotgun (WGS) entry which is preliminary data.</text>
</comment>
<keyword evidence="2" id="KW-1185">Reference proteome</keyword>
<organism evidence="1 2">
    <name type="scientific">Tenebrio molitor</name>
    <name type="common">Yellow mealworm beetle</name>
    <dbReference type="NCBI Taxonomy" id="7067"/>
    <lineage>
        <taxon>Eukaryota</taxon>
        <taxon>Metazoa</taxon>
        <taxon>Ecdysozoa</taxon>
        <taxon>Arthropoda</taxon>
        <taxon>Hexapoda</taxon>
        <taxon>Insecta</taxon>
        <taxon>Pterygota</taxon>
        <taxon>Neoptera</taxon>
        <taxon>Endopterygota</taxon>
        <taxon>Coleoptera</taxon>
        <taxon>Polyphaga</taxon>
        <taxon>Cucujiformia</taxon>
        <taxon>Tenebrionidae</taxon>
        <taxon>Tenebrio</taxon>
    </lineage>
</organism>
<evidence type="ECO:0000313" key="2">
    <source>
        <dbReference type="Proteomes" id="UP000719412"/>
    </source>
</evidence>
<proteinExistence type="predicted"/>
<dbReference type="SUPFAM" id="SSF57997">
    <property type="entry name" value="Tropomyosin"/>
    <property type="match status" value="2"/>
</dbReference>
<dbReference type="Proteomes" id="UP000719412">
    <property type="component" value="Unassembled WGS sequence"/>
</dbReference>
<sequence>MLTHELVAEKERYKEIGDDLDTAFVELIFTNVADELVDEKGKYKAIADEMDQTMADLAGY</sequence>
<reference evidence="1" key="1">
    <citation type="journal article" date="2020" name="J Insects Food Feed">
        <title>The yellow mealworm (Tenebrio molitor) genome: a resource for the emerging insects as food and feed industry.</title>
        <authorList>
            <person name="Eriksson T."/>
            <person name="Andere A."/>
            <person name="Kelstrup H."/>
            <person name="Emery V."/>
            <person name="Picard C."/>
        </authorList>
    </citation>
    <scope>NUCLEOTIDE SEQUENCE</scope>
    <source>
        <strain evidence="1">Stoneville</strain>
        <tissue evidence="1">Whole head</tissue>
    </source>
</reference>
<evidence type="ECO:0000313" key="1">
    <source>
        <dbReference type="EMBL" id="KAH0817308.1"/>
    </source>
</evidence>
<dbReference type="AlphaFoldDB" id="A0A8J6HPJ4"/>
<dbReference type="EMBL" id="JABDTM020019773">
    <property type="protein sequence ID" value="KAH0817308.1"/>
    <property type="molecule type" value="Genomic_DNA"/>
</dbReference>